<keyword evidence="7" id="KW-1185">Reference proteome</keyword>
<feature type="transmembrane region" description="Helical" evidence="5">
    <location>
        <begin position="90"/>
        <end position="109"/>
    </location>
</feature>
<dbReference type="GeneID" id="83216529"/>
<keyword evidence="3 5" id="KW-1133">Transmembrane helix</keyword>
<dbReference type="InterPro" id="IPR027359">
    <property type="entry name" value="Volt_channel_dom_sf"/>
</dbReference>
<dbReference type="EMBL" id="JARTCD010000051">
    <property type="protein sequence ID" value="KAJ8655254.1"/>
    <property type="molecule type" value="Genomic_DNA"/>
</dbReference>
<dbReference type="Gene3D" id="1.20.120.350">
    <property type="entry name" value="Voltage-gated potassium channels. Chain C"/>
    <property type="match status" value="1"/>
</dbReference>
<dbReference type="PANTHER" id="PTHR38483:SF1">
    <property type="entry name" value="ION TRANSPORT DOMAIN-CONTAINING PROTEIN"/>
    <property type="match status" value="1"/>
</dbReference>
<keyword evidence="4 5" id="KW-0472">Membrane</keyword>
<feature type="transmembrane region" description="Helical" evidence="5">
    <location>
        <begin position="54"/>
        <end position="78"/>
    </location>
</feature>
<feature type="transmembrane region" description="Helical" evidence="5">
    <location>
        <begin position="28"/>
        <end position="48"/>
    </location>
</feature>
<sequence length="186" mass="21725">MTLTRTPFCLTRSEQIQGMANRILYSRFYIGLYIGLAALSVLSIIMSLRETCPSPLFLLFEFVINMAMMMEVTIRFLALRKAFWHSLWNAMDAMLVLLCVVTLLILIFADCSAGERREAMIDTMLLVVRNGVQLYRLITVARKNKRSIAVRSSTIDFRYVDEEDIDLYKMEEQEEQFWHEYGNDHL</sequence>
<proteinExistence type="predicted"/>
<evidence type="ECO:0000256" key="4">
    <source>
        <dbReference type="ARBA" id="ARBA00023136"/>
    </source>
</evidence>
<dbReference type="AlphaFoldDB" id="A0AAD7UX30"/>
<protein>
    <recommendedName>
        <fullName evidence="8">Ion transport domain-containing protein</fullName>
    </recommendedName>
</protein>
<evidence type="ECO:0000313" key="6">
    <source>
        <dbReference type="EMBL" id="KAJ8655254.1"/>
    </source>
</evidence>
<accession>A0AAD7UX30</accession>
<evidence type="ECO:0000313" key="7">
    <source>
        <dbReference type="Proteomes" id="UP001234581"/>
    </source>
</evidence>
<comment type="caution">
    <text evidence="6">The sequence shown here is derived from an EMBL/GenBank/DDBJ whole genome shotgun (WGS) entry which is preliminary data.</text>
</comment>
<dbReference type="PANTHER" id="PTHR38483">
    <property type="entry name" value="CHROMOSOME 1, WHOLE GENOME SHOTGUN SEQUENCE"/>
    <property type="match status" value="1"/>
</dbReference>
<keyword evidence="2 5" id="KW-0812">Transmembrane</keyword>
<evidence type="ECO:0000256" key="1">
    <source>
        <dbReference type="ARBA" id="ARBA00004141"/>
    </source>
</evidence>
<dbReference type="RefSeq" id="XP_058340167.1">
    <property type="nucleotide sequence ID" value="XM_058489119.1"/>
</dbReference>
<evidence type="ECO:0008006" key="8">
    <source>
        <dbReference type="Google" id="ProtNLM"/>
    </source>
</evidence>
<name>A0AAD7UX30_9FUNG</name>
<evidence type="ECO:0000256" key="5">
    <source>
        <dbReference type="SAM" id="Phobius"/>
    </source>
</evidence>
<comment type="subcellular location">
    <subcellularLocation>
        <location evidence="1">Membrane</location>
        <topology evidence="1">Multi-pass membrane protein</topology>
    </subcellularLocation>
</comment>
<dbReference type="GO" id="GO:0016020">
    <property type="term" value="C:membrane"/>
    <property type="evidence" value="ECO:0007669"/>
    <property type="project" value="UniProtKB-SubCell"/>
</dbReference>
<organism evidence="6 7">
    <name type="scientific">Lichtheimia ornata</name>
    <dbReference type="NCBI Taxonomy" id="688661"/>
    <lineage>
        <taxon>Eukaryota</taxon>
        <taxon>Fungi</taxon>
        <taxon>Fungi incertae sedis</taxon>
        <taxon>Mucoromycota</taxon>
        <taxon>Mucoromycotina</taxon>
        <taxon>Mucoromycetes</taxon>
        <taxon>Mucorales</taxon>
        <taxon>Lichtheimiaceae</taxon>
        <taxon>Lichtheimia</taxon>
    </lineage>
</organism>
<dbReference type="Proteomes" id="UP001234581">
    <property type="component" value="Unassembled WGS sequence"/>
</dbReference>
<gene>
    <name evidence="6" type="ORF">O0I10_009122</name>
</gene>
<evidence type="ECO:0000256" key="3">
    <source>
        <dbReference type="ARBA" id="ARBA00022989"/>
    </source>
</evidence>
<evidence type="ECO:0000256" key="2">
    <source>
        <dbReference type="ARBA" id="ARBA00022692"/>
    </source>
</evidence>
<reference evidence="6 7" key="1">
    <citation type="submission" date="2023-03" db="EMBL/GenBank/DDBJ databases">
        <title>Genome sequence of Lichtheimia ornata CBS 291.66.</title>
        <authorList>
            <person name="Mohabir J.T."/>
            <person name="Shea T.P."/>
            <person name="Kurbessoian T."/>
            <person name="Berby B."/>
            <person name="Fontaine J."/>
            <person name="Livny J."/>
            <person name="Gnirke A."/>
            <person name="Stajich J.E."/>
            <person name="Cuomo C.A."/>
        </authorList>
    </citation>
    <scope>NUCLEOTIDE SEQUENCE [LARGE SCALE GENOMIC DNA]</scope>
    <source>
        <strain evidence="6">CBS 291.66</strain>
    </source>
</reference>